<dbReference type="VEuPathDB" id="TriTrypDB:TEOVI_000259000"/>
<name>A0A1G4IF64_TRYEQ</name>
<protein>
    <submittedName>
        <fullName evidence="2">Proteasome activator protein pa26, putative</fullName>
    </submittedName>
</protein>
<gene>
    <name evidence="2" type="ORF">TEOVI_000259000</name>
</gene>
<dbReference type="InterPro" id="IPR003186">
    <property type="entry name" value="PA28_C"/>
</dbReference>
<accession>A0A1G4IF64</accession>
<dbReference type="Gene3D" id="1.20.120.180">
    <property type="entry name" value="Proteasome activator pa28, C-terminal domain"/>
    <property type="match status" value="1"/>
</dbReference>
<sequence>MPPKRAALIQNLRYSYTETSSFAVIEEWAACTLQEIEGIAKAAAEAHGAIRNSTYGRAQAEKSPEQLLGVLQRYQDLCHNVYCQAETIRTVIAIRIPEHKEEDNLGVAVQHAVLKVIDELEIKTLGSGEKSGSGGAPTPIGMYALREYLSARSTVEDKLLGSVDAESGKTKGGSQSPSLLLELRQIDADFMLKVELATTHLSTMVRAVINAYLLNWKKLIQPRTGSDHMVS</sequence>
<dbReference type="RefSeq" id="XP_067081744.1">
    <property type="nucleotide sequence ID" value="XM_067225643.1"/>
</dbReference>
<feature type="domain" description="Proteasome activator PA28 C-terminal" evidence="1">
    <location>
        <begin position="63"/>
        <end position="123"/>
    </location>
</feature>
<dbReference type="EMBL" id="CZPT02001548">
    <property type="protein sequence ID" value="SCU71010.1"/>
    <property type="molecule type" value="Genomic_DNA"/>
</dbReference>
<reference evidence="2" key="1">
    <citation type="submission" date="2016-09" db="EMBL/GenBank/DDBJ databases">
        <authorList>
            <person name="Hebert L."/>
            <person name="Moumen B."/>
        </authorList>
    </citation>
    <scope>NUCLEOTIDE SEQUENCE [LARGE SCALE GENOMIC DNA]</scope>
    <source>
        <strain evidence="2">OVI</strain>
    </source>
</reference>
<dbReference type="AlphaFoldDB" id="A0A1G4IF64"/>
<organism evidence="2 3">
    <name type="scientific">Trypanosoma equiperdum</name>
    <dbReference type="NCBI Taxonomy" id="5694"/>
    <lineage>
        <taxon>Eukaryota</taxon>
        <taxon>Discoba</taxon>
        <taxon>Euglenozoa</taxon>
        <taxon>Kinetoplastea</taxon>
        <taxon>Metakinetoplastina</taxon>
        <taxon>Trypanosomatida</taxon>
        <taxon>Trypanosomatidae</taxon>
        <taxon>Trypanosoma</taxon>
    </lineage>
</organism>
<dbReference type="GO" id="GO:0008537">
    <property type="term" value="C:proteasome activator complex"/>
    <property type="evidence" value="ECO:0007669"/>
    <property type="project" value="InterPro"/>
</dbReference>
<dbReference type="SUPFAM" id="SSF47216">
    <property type="entry name" value="Proteasome activator"/>
    <property type="match status" value="1"/>
</dbReference>
<dbReference type="GeneID" id="92376530"/>
<proteinExistence type="predicted"/>
<comment type="caution">
    <text evidence="2">The sequence shown here is derived from an EMBL/GenBank/DDBJ whole genome shotgun (WGS) entry which is preliminary data.</text>
</comment>
<evidence type="ECO:0000259" key="1">
    <source>
        <dbReference type="Pfam" id="PF02252"/>
    </source>
</evidence>
<keyword evidence="2" id="KW-0647">Proteasome</keyword>
<dbReference type="Pfam" id="PF02252">
    <property type="entry name" value="PA28_C"/>
    <property type="match status" value="1"/>
</dbReference>
<evidence type="ECO:0000313" key="2">
    <source>
        <dbReference type="EMBL" id="SCU71010.1"/>
    </source>
</evidence>
<keyword evidence="3" id="KW-1185">Reference proteome</keyword>
<dbReference type="Proteomes" id="UP000195570">
    <property type="component" value="Unassembled WGS sequence"/>
</dbReference>
<evidence type="ECO:0000313" key="3">
    <source>
        <dbReference type="Proteomes" id="UP000195570"/>
    </source>
</evidence>
<dbReference type="InterPro" id="IPR036997">
    <property type="entry name" value="PA28_C_sf"/>
</dbReference>
<dbReference type="InterPro" id="IPR036252">
    <property type="entry name" value="Proteasome_activ_sf"/>
</dbReference>